<dbReference type="Proteomes" id="UP000815325">
    <property type="component" value="Unassembled WGS sequence"/>
</dbReference>
<feature type="region of interest" description="Disordered" evidence="1">
    <location>
        <begin position="297"/>
        <end position="316"/>
    </location>
</feature>
<evidence type="ECO:0000256" key="1">
    <source>
        <dbReference type="SAM" id="MobiDB-lite"/>
    </source>
</evidence>
<accession>A0ABQ7GJ75</accession>
<feature type="compositionally biased region" description="Pro residues" evidence="1">
    <location>
        <begin position="518"/>
        <end position="531"/>
    </location>
</feature>
<feature type="compositionally biased region" description="Basic and acidic residues" evidence="1">
    <location>
        <begin position="964"/>
        <end position="1003"/>
    </location>
</feature>
<evidence type="ECO:0000313" key="3">
    <source>
        <dbReference type="EMBL" id="KAF5834658.1"/>
    </source>
</evidence>
<keyword evidence="2" id="KW-0812">Transmembrane</keyword>
<feature type="transmembrane region" description="Helical" evidence="2">
    <location>
        <begin position="770"/>
        <end position="789"/>
    </location>
</feature>
<dbReference type="EMBL" id="MU069744">
    <property type="protein sequence ID" value="KAF5834658.1"/>
    <property type="molecule type" value="Genomic_DNA"/>
</dbReference>
<keyword evidence="2" id="KW-1133">Transmembrane helix</keyword>
<feature type="region of interest" description="Disordered" evidence="1">
    <location>
        <begin position="507"/>
        <end position="584"/>
    </location>
</feature>
<name>A0ABQ7GJ75_DUNSA</name>
<evidence type="ECO:0000313" key="4">
    <source>
        <dbReference type="Proteomes" id="UP000815325"/>
    </source>
</evidence>
<proteinExistence type="predicted"/>
<protein>
    <submittedName>
        <fullName evidence="3">Uncharacterized protein</fullName>
    </submittedName>
</protein>
<evidence type="ECO:0000256" key="2">
    <source>
        <dbReference type="SAM" id="Phobius"/>
    </source>
</evidence>
<dbReference type="PANTHER" id="PTHR33590">
    <property type="entry name" value="GLUTENIN, HIGH MOLECULAR WEIGHT SUBUNIT PW212-RELATED PROTEIN"/>
    <property type="match status" value="1"/>
</dbReference>
<keyword evidence="4" id="KW-1185">Reference proteome</keyword>
<reference evidence="3" key="1">
    <citation type="submission" date="2017-08" db="EMBL/GenBank/DDBJ databases">
        <authorList>
            <person name="Polle J.E."/>
            <person name="Barry K."/>
            <person name="Cushman J."/>
            <person name="Schmutz J."/>
            <person name="Tran D."/>
            <person name="Hathwaick L.T."/>
            <person name="Yim W.C."/>
            <person name="Jenkins J."/>
            <person name="Mckie-Krisberg Z.M."/>
            <person name="Prochnik S."/>
            <person name="Lindquist E."/>
            <person name="Dockter R.B."/>
            <person name="Adam C."/>
            <person name="Molina H."/>
            <person name="Bunkerborg J."/>
            <person name="Jin E."/>
            <person name="Buchheim M."/>
            <person name="Magnuson J."/>
        </authorList>
    </citation>
    <scope>NUCLEOTIDE SEQUENCE</scope>
    <source>
        <strain evidence="3">CCAP 19/18</strain>
    </source>
</reference>
<feature type="region of interest" description="Disordered" evidence="1">
    <location>
        <begin position="941"/>
        <end position="1016"/>
    </location>
</feature>
<feature type="region of interest" description="Disordered" evidence="1">
    <location>
        <begin position="1"/>
        <end position="41"/>
    </location>
</feature>
<feature type="transmembrane region" description="Helical" evidence="2">
    <location>
        <begin position="206"/>
        <end position="225"/>
    </location>
</feature>
<comment type="caution">
    <text evidence="3">The sequence shown here is derived from an EMBL/GenBank/DDBJ whole genome shotgun (WGS) entry which is preliminary data.</text>
</comment>
<feature type="region of interest" description="Disordered" evidence="1">
    <location>
        <begin position="1044"/>
        <end position="1070"/>
    </location>
</feature>
<feature type="compositionally biased region" description="Low complexity" evidence="1">
    <location>
        <begin position="565"/>
        <end position="575"/>
    </location>
</feature>
<keyword evidence="2" id="KW-0472">Membrane</keyword>
<feature type="transmembrane region" description="Helical" evidence="2">
    <location>
        <begin position="691"/>
        <end position="718"/>
    </location>
</feature>
<feature type="transmembrane region" description="Helical" evidence="2">
    <location>
        <begin position="469"/>
        <end position="502"/>
    </location>
</feature>
<feature type="compositionally biased region" description="Polar residues" evidence="1">
    <location>
        <begin position="1005"/>
        <end position="1016"/>
    </location>
</feature>
<organism evidence="3 4">
    <name type="scientific">Dunaliella salina</name>
    <name type="common">Green alga</name>
    <name type="synonym">Protococcus salinus</name>
    <dbReference type="NCBI Taxonomy" id="3046"/>
    <lineage>
        <taxon>Eukaryota</taxon>
        <taxon>Viridiplantae</taxon>
        <taxon>Chlorophyta</taxon>
        <taxon>core chlorophytes</taxon>
        <taxon>Chlorophyceae</taxon>
        <taxon>CS clade</taxon>
        <taxon>Chlamydomonadales</taxon>
        <taxon>Dunaliellaceae</taxon>
        <taxon>Dunaliella</taxon>
    </lineage>
</organism>
<feature type="compositionally biased region" description="Low complexity" evidence="1">
    <location>
        <begin position="12"/>
        <end position="21"/>
    </location>
</feature>
<feature type="transmembrane region" description="Helical" evidence="2">
    <location>
        <begin position="334"/>
        <end position="358"/>
    </location>
</feature>
<dbReference type="PANTHER" id="PTHR33590:SF1">
    <property type="entry name" value="PDZ DOMAIN-CONTAINING PROTEIN"/>
    <property type="match status" value="1"/>
</dbReference>
<feature type="transmembrane region" description="Helical" evidence="2">
    <location>
        <begin position="624"/>
        <end position="647"/>
    </location>
</feature>
<feature type="transmembrane region" description="Helical" evidence="2">
    <location>
        <begin position="730"/>
        <end position="750"/>
    </location>
</feature>
<gene>
    <name evidence="3" type="ORF">DUNSADRAFT_8582</name>
</gene>
<sequence>MAHQLRAGRRCSTSGSSSSSGHQSEVYQQGLHKAQRQQHNHAFQQLDQPLQPLSLQQSPTTALPTFPHALSCVWASLFQTAADPCMFALAAVTAAVGSSPSSHSTEPTAQPTDTPWVFPTHLGAASWLAALPLMTLCYSTAKRAWAMLGVIAVFRRVPAAGQSQQQEQQQQQQQRQQQAQTQAQTQQQQLCTHSWPRRCLKPPLDCVLLMASVAALAAFLLWLVAASMEDVFLRDGVAIWEAALSVLGWHLSSSPGLHGSAVSSKGSKGSAFLLDSACQILQSGGVQLPRVCSSSTSSTSSASSSRNASVPPQSDFPAPSSPMLGLLPLLPLDALFTFPVLATTLLLLTHSLLGLLGAMLRTFARCLDFLLQKMWRLANAGILAAIALLRRQRCGAVLVRKECGTAAKTSDGVGDGKVTADSSFFERGSPTNSNAPRVTRLPHASFGLGSSAAPATEQVAIPTPRLLTLTALCLAVIAASILHLALGLFLATVLVLIPAYLLNPASDTQQQHSTEDAAPPPPSLPSPPQFPLPENNLLPSPAVISTQHPARGEPVFQQHNPHLQPTPSTQQPAPTKASDMPSQPALPIQARCGSPAFPTPASIMHPTERAGHSMQGKHPLLQSVWLFMLAGCAVIGPSGLSALTSLLEGGPAFELARADNAGHLAPVSICISAGGRGSAASRQTCPLAAEAAVSAVVALQAAAVVGVSAVAVGAAAALQALVQAKKATRYVMAASAIAALSVPVCLQARGNSNQQVVQGIRACGSQWLSLAAFMLAAGATATALMSICAQMHTYKPRSGAGHPRGRRALLKSAVSMCTAAAAAAAAAAHCLPLVVEHAKWLLPLLLQGKGVGDVLWAAEADGAQQPGALGWWYVWGADVALLLPACLGPLALAAVCVGLCNSGGPQHLQHLDRGEGHLATSSGAASAAYALGRKREVQGGDGGGCMGGIDDRKTSEGEGGCKGGLDDRKTSEDEGGYRGGLVDRDTSEGSRRDPKSGLERGFAEQRSSSVEQGSSNAALPGAAATCHEQCQQCESCRIAQKQQAAHEGQHRSRASKNSSSSSSSSKGVHVMKPIGCRQQGRWKGCWGLDSWLSVLLRICACAAFGGAALGLDFAPYVTQAATGSFLLAWAGGRLVSQI</sequence>